<evidence type="ECO:0000313" key="3">
    <source>
        <dbReference type="EMBL" id="GAA3795731.1"/>
    </source>
</evidence>
<protein>
    <recommendedName>
        <fullName evidence="2">DNA binding HTH domain-containing protein</fullName>
    </recommendedName>
</protein>
<evidence type="ECO:0000259" key="2">
    <source>
        <dbReference type="Pfam" id="PF02954"/>
    </source>
</evidence>
<dbReference type="SUPFAM" id="SSF46689">
    <property type="entry name" value="Homeodomain-like"/>
    <property type="match status" value="1"/>
</dbReference>
<dbReference type="EMBL" id="BAABCM010000001">
    <property type="protein sequence ID" value="GAA3795731.1"/>
    <property type="molecule type" value="Genomic_DNA"/>
</dbReference>
<dbReference type="Proteomes" id="UP001501624">
    <property type="component" value="Unassembled WGS sequence"/>
</dbReference>
<evidence type="ECO:0000313" key="4">
    <source>
        <dbReference type="Proteomes" id="UP001501624"/>
    </source>
</evidence>
<sequence length="65" mass="7044">MAARPAPGRLRSSPTRPRLSELEKAERAAVAEALRTADGNRVRAAAQLGIGRATLYRKLKRYGLG</sequence>
<dbReference type="Gene3D" id="1.10.10.60">
    <property type="entry name" value="Homeodomain-like"/>
    <property type="match status" value="1"/>
</dbReference>
<evidence type="ECO:0000256" key="1">
    <source>
        <dbReference type="SAM" id="MobiDB-lite"/>
    </source>
</evidence>
<gene>
    <name evidence="3" type="ORF">GCM10022380_11000</name>
</gene>
<accession>A0ABP7HIB6</accession>
<comment type="caution">
    <text evidence="3">The sequence shown here is derived from an EMBL/GenBank/DDBJ whole genome shotgun (WGS) entry which is preliminary data.</text>
</comment>
<dbReference type="InterPro" id="IPR009057">
    <property type="entry name" value="Homeodomain-like_sf"/>
</dbReference>
<proteinExistence type="predicted"/>
<dbReference type="RefSeq" id="WP_237335132.1">
    <property type="nucleotide sequence ID" value="NZ_BAABCM010000001.1"/>
</dbReference>
<feature type="domain" description="DNA binding HTH" evidence="2">
    <location>
        <begin position="22"/>
        <end position="62"/>
    </location>
</feature>
<feature type="compositionally biased region" description="Low complexity" evidence="1">
    <location>
        <begin position="7"/>
        <end position="17"/>
    </location>
</feature>
<feature type="region of interest" description="Disordered" evidence="1">
    <location>
        <begin position="1"/>
        <end position="24"/>
    </location>
</feature>
<dbReference type="PRINTS" id="PR01590">
    <property type="entry name" value="HTHFIS"/>
</dbReference>
<name>A0ABP7HIB6_9PSEU</name>
<organism evidence="3 4">
    <name type="scientific">Amycolatopsis tucumanensis</name>
    <dbReference type="NCBI Taxonomy" id="401106"/>
    <lineage>
        <taxon>Bacteria</taxon>
        <taxon>Bacillati</taxon>
        <taxon>Actinomycetota</taxon>
        <taxon>Actinomycetes</taxon>
        <taxon>Pseudonocardiales</taxon>
        <taxon>Pseudonocardiaceae</taxon>
        <taxon>Amycolatopsis</taxon>
    </lineage>
</organism>
<keyword evidence="4" id="KW-1185">Reference proteome</keyword>
<reference evidence="4" key="1">
    <citation type="journal article" date="2019" name="Int. J. Syst. Evol. Microbiol.">
        <title>The Global Catalogue of Microorganisms (GCM) 10K type strain sequencing project: providing services to taxonomists for standard genome sequencing and annotation.</title>
        <authorList>
            <consortium name="The Broad Institute Genomics Platform"/>
            <consortium name="The Broad Institute Genome Sequencing Center for Infectious Disease"/>
            <person name="Wu L."/>
            <person name="Ma J."/>
        </authorList>
    </citation>
    <scope>NUCLEOTIDE SEQUENCE [LARGE SCALE GENOMIC DNA]</scope>
    <source>
        <strain evidence="4">JCM 17017</strain>
    </source>
</reference>
<dbReference type="Pfam" id="PF02954">
    <property type="entry name" value="HTH_8"/>
    <property type="match status" value="1"/>
</dbReference>
<dbReference type="InterPro" id="IPR002197">
    <property type="entry name" value="HTH_Fis"/>
</dbReference>